<feature type="chain" id="PRO_5032546892" evidence="2">
    <location>
        <begin position="24"/>
        <end position="242"/>
    </location>
</feature>
<dbReference type="AlphaFoldDB" id="A0A850R4A8"/>
<keyword evidence="2" id="KW-0732">Signal</keyword>
<evidence type="ECO:0000313" key="3">
    <source>
        <dbReference type="EMBL" id="NVZ07645.1"/>
    </source>
</evidence>
<feature type="transmembrane region" description="Helical" evidence="1">
    <location>
        <begin position="216"/>
        <end position="235"/>
    </location>
</feature>
<evidence type="ECO:0000256" key="1">
    <source>
        <dbReference type="SAM" id="Phobius"/>
    </source>
</evidence>
<dbReference type="Proteomes" id="UP000592294">
    <property type="component" value="Unassembled WGS sequence"/>
</dbReference>
<evidence type="ECO:0000256" key="2">
    <source>
        <dbReference type="SAM" id="SignalP"/>
    </source>
</evidence>
<dbReference type="RefSeq" id="WP_176974458.1">
    <property type="nucleotide sequence ID" value="NZ_JABZEO010000001.1"/>
</dbReference>
<comment type="caution">
    <text evidence="3">The sequence shown here is derived from an EMBL/GenBank/DDBJ whole genome shotgun (WGS) entry which is preliminary data.</text>
</comment>
<protein>
    <submittedName>
        <fullName evidence="3">Uncharacterized protein</fullName>
    </submittedName>
</protein>
<sequence>MRRQSSYPWLCGLLLTASLPAQGHQFEVSTAPGSIQLRSLATKPVYALCVEIGAGSAFERLTGPAILAPNATWTAPQPYTQHTPLVISVAFRDESGIPGLVFATLGHTALAPLAIPSDVRLQDIAPFIAPDWPTRQLLWRDARDLPPSDRLTDCAHLPPLRRTTLDHTPTTLDARPLSGVIQVIGQDTNGQAVSQALTLADAPATQPLPFWVRQPALWSVLGLLLGLSALASALLQGTSRNA</sequence>
<name>A0A850R4A8_9GAMM</name>
<evidence type="ECO:0000313" key="4">
    <source>
        <dbReference type="Proteomes" id="UP000592294"/>
    </source>
</evidence>
<feature type="signal peptide" evidence="2">
    <location>
        <begin position="1"/>
        <end position="23"/>
    </location>
</feature>
<dbReference type="EMBL" id="JABZEO010000001">
    <property type="protein sequence ID" value="NVZ07645.1"/>
    <property type="molecule type" value="Genomic_DNA"/>
</dbReference>
<organism evidence="3 4">
    <name type="scientific">Allochromatium humboldtianum</name>
    <dbReference type="NCBI Taxonomy" id="504901"/>
    <lineage>
        <taxon>Bacteria</taxon>
        <taxon>Pseudomonadati</taxon>
        <taxon>Pseudomonadota</taxon>
        <taxon>Gammaproteobacteria</taxon>
        <taxon>Chromatiales</taxon>
        <taxon>Chromatiaceae</taxon>
        <taxon>Allochromatium</taxon>
    </lineage>
</organism>
<accession>A0A850R4A8</accession>
<keyword evidence="4" id="KW-1185">Reference proteome</keyword>
<reference evidence="3 4" key="1">
    <citation type="submission" date="2020-06" db="EMBL/GenBank/DDBJ databases">
        <title>Whole-genome sequence of Allochromatium humboldtianum DSM 21881, type strain.</title>
        <authorList>
            <person name="Kyndt J.A."/>
            <person name="Meyer T.E."/>
        </authorList>
    </citation>
    <scope>NUCLEOTIDE SEQUENCE [LARGE SCALE GENOMIC DNA]</scope>
    <source>
        <strain evidence="3 4">DSM 21881</strain>
    </source>
</reference>
<proteinExistence type="predicted"/>
<keyword evidence="1" id="KW-0812">Transmembrane</keyword>
<keyword evidence="1" id="KW-1133">Transmembrane helix</keyword>
<gene>
    <name evidence="3" type="ORF">HW932_00030</name>
</gene>
<keyword evidence="1" id="KW-0472">Membrane</keyword>